<reference evidence="2" key="1">
    <citation type="journal article" date="2015" name="Genome Announc.">
        <title>Draft genome sequence of the fungus Penicillium brasilianum MG11.</title>
        <authorList>
            <person name="Horn F."/>
            <person name="Linde J."/>
            <person name="Mattern D.J."/>
            <person name="Walther G."/>
            <person name="Guthke R."/>
            <person name="Brakhage A.A."/>
            <person name="Valiante V."/>
        </authorList>
    </citation>
    <scope>NUCLEOTIDE SEQUENCE [LARGE SCALE GENOMIC DNA]</scope>
    <source>
        <strain evidence="2">MG11</strain>
    </source>
</reference>
<name>A0A0F7TRR2_PENBI</name>
<dbReference type="OrthoDB" id="3565018at2759"/>
<accession>A0A0F7TRR2</accession>
<evidence type="ECO:0000313" key="2">
    <source>
        <dbReference type="Proteomes" id="UP000042958"/>
    </source>
</evidence>
<dbReference type="AlphaFoldDB" id="A0A0F7TRR2"/>
<dbReference type="STRING" id="104259.A0A0F7TRR2"/>
<protein>
    <submittedName>
        <fullName evidence="1">Uncharacterized protein</fullName>
    </submittedName>
</protein>
<organism evidence="1 2">
    <name type="scientific">Penicillium brasilianum</name>
    <dbReference type="NCBI Taxonomy" id="104259"/>
    <lineage>
        <taxon>Eukaryota</taxon>
        <taxon>Fungi</taxon>
        <taxon>Dikarya</taxon>
        <taxon>Ascomycota</taxon>
        <taxon>Pezizomycotina</taxon>
        <taxon>Eurotiomycetes</taxon>
        <taxon>Eurotiomycetidae</taxon>
        <taxon>Eurotiales</taxon>
        <taxon>Aspergillaceae</taxon>
        <taxon>Penicillium</taxon>
    </lineage>
</organism>
<gene>
    <name evidence="1" type="ORF">PMG11_08078</name>
</gene>
<evidence type="ECO:0000313" key="1">
    <source>
        <dbReference type="EMBL" id="CEJ59453.1"/>
    </source>
</evidence>
<keyword evidence="2" id="KW-1185">Reference proteome</keyword>
<dbReference type="Proteomes" id="UP000042958">
    <property type="component" value="Unassembled WGS sequence"/>
</dbReference>
<proteinExistence type="predicted"/>
<sequence length="116" mass="12842">MPPNLQWSVDRLFSFTEPSHSISPSQISDMCNTLAQYATSHGKQQPFGYVSDGSYRHDLFVLKSDEGSLESLPLEELLRELSLSLLSVDGGIPFSRRDRLCLAAKLASTVIQLQGN</sequence>
<dbReference type="EMBL" id="CDHK01000007">
    <property type="protein sequence ID" value="CEJ59453.1"/>
    <property type="molecule type" value="Genomic_DNA"/>
</dbReference>